<dbReference type="GO" id="GO:0003727">
    <property type="term" value="F:single-stranded RNA binding"/>
    <property type="evidence" value="ECO:0007669"/>
    <property type="project" value="InterPro"/>
</dbReference>
<dbReference type="PIRSF" id="PIRSF016821">
    <property type="entry name" value="HSP15"/>
    <property type="match status" value="1"/>
</dbReference>
<name>A0A7W4YDR1_9MICO</name>
<dbReference type="EMBL" id="JACHWJ010000001">
    <property type="protein sequence ID" value="MBB2956372.1"/>
    <property type="molecule type" value="Genomic_DNA"/>
</dbReference>
<organism evidence="7 8">
    <name type="scientific">Pseudoclavibacter helvolus</name>
    <dbReference type="NCBI Taxonomy" id="255205"/>
    <lineage>
        <taxon>Bacteria</taxon>
        <taxon>Bacillati</taxon>
        <taxon>Actinomycetota</taxon>
        <taxon>Actinomycetes</taxon>
        <taxon>Micrococcales</taxon>
        <taxon>Microbacteriaceae</taxon>
        <taxon>Pseudoclavibacter</taxon>
    </lineage>
</organism>
<evidence type="ECO:0000256" key="1">
    <source>
        <dbReference type="ARBA" id="ARBA00008396"/>
    </source>
</evidence>
<evidence type="ECO:0000256" key="3">
    <source>
        <dbReference type="ARBA" id="ARBA00023125"/>
    </source>
</evidence>
<comment type="caution">
    <text evidence="7">The sequence shown here is derived from an EMBL/GenBank/DDBJ whole genome shotgun (WGS) entry which is preliminary data.</text>
</comment>
<feature type="domain" description="RNA-binding S4" evidence="6">
    <location>
        <begin position="16"/>
        <end position="76"/>
    </location>
</feature>
<gene>
    <name evidence="7" type="ORF">FHX72_000484</name>
</gene>
<dbReference type="GO" id="GO:0003677">
    <property type="term" value="F:DNA binding"/>
    <property type="evidence" value="ECO:0007669"/>
    <property type="project" value="UniProtKB-KW"/>
</dbReference>
<proteinExistence type="inferred from homology"/>
<keyword evidence="8" id="KW-1185">Reference proteome</keyword>
<keyword evidence="3" id="KW-0238">DNA-binding</keyword>
<dbReference type="Gene3D" id="3.10.290.10">
    <property type="entry name" value="RNA-binding S4 domain"/>
    <property type="match status" value="1"/>
</dbReference>
<dbReference type="SUPFAM" id="SSF55174">
    <property type="entry name" value="Alpha-L RNA-binding motif"/>
    <property type="match status" value="1"/>
</dbReference>
<sequence>MDRDEHGYHQPGPASVRVDVWLWAVRIYKTRSAATAACKAGHVKIDGERAKPAQRIHVGDEVRVRTDRDRILVAQELLKKRVGAPIAAKALIDNSPPPPPREFTAPIGFRDRGAGRPTKRERREIDRIRGRETEPEPWDAGD</sequence>
<dbReference type="Proteomes" id="UP000545286">
    <property type="component" value="Unassembled WGS sequence"/>
</dbReference>
<dbReference type="InterPro" id="IPR002942">
    <property type="entry name" value="S4_RNA-bd"/>
</dbReference>
<dbReference type="SMART" id="SM00363">
    <property type="entry name" value="S4"/>
    <property type="match status" value="1"/>
</dbReference>
<evidence type="ECO:0000259" key="6">
    <source>
        <dbReference type="SMART" id="SM00363"/>
    </source>
</evidence>
<dbReference type="InterPro" id="IPR036986">
    <property type="entry name" value="S4_RNA-bd_sf"/>
</dbReference>
<evidence type="ECO:0000313" key="8">
    <source>
        <dbReference type="Proteomes" id="UP000545286"/>
    </source>
</evidence>
<dbReference type="InterPro" id="IPR025708">
    <property type="entry name" value="HSP15"/>
</dbReference>
<dbReference type="Pfam" id="PF01479">
    <property type="entry name" value="S4"/>
    <property type="match status" value="1"/>
</dbReference>
<dbReference type="OrthoDB" id="9797176at2"/>
<comment type="similarity">
    <text evidence="1">Belongs to the HSP15 family.</text>
</comment>
<dbReference type="PROSITE" id="PS50889">
    <property type="entry name" value="S4"/>
    <property type="match status" value="1"/>
</dbReference>
<dbReference type="GO" id="GO:0034605">
    <property type="term" value="P:cellular response to heat"/>
    <property type="evidence" value="ECO:0007669"/>
    <property type="project" value="InterPro"/>
</dbReference>
<keyword evidence="7" id="KW-0346">Stress response</keyword>
<evidence type="ECO:0000256" key="4">
    <source>
        <dbReference type="PROSITE-ProRule" id="PRU00182"/>
    </source>
</evidence>
<dbReference type="CDD" id="cd00165">
    <property type="entry name" value="S4"/>
    <property type="match status" value="1"/>
</dbReference>
<dbReference type="AlphaFoldDB" id="A0A7W4YDR1"/>
<protein>
    <submittedName>
        <fullName evidence="7">Ribosome-associated heat shock protein Hsp15</fullName>
    </submittedName>
</protein>
<dbReference type="GO" id="GO:0043023">
    <property type="term" value="F:ribosomal large subunit binding"/>
    <property type="evidence" value="ECO:0007669"/>
    <property type="project" value="InterPro"/>
</dbReference>
<accession>A0A7W4YDR1</accession>
<feature type="compositionally biased region" description="Basic and acidic residues" evidence="5">
    <location>
        <begin position="121"/>
        <end position="134"/>
    </location>
</feature>
<evidence type="ECO:0000313" key="7">
    <source>
        <dbReference type="EMBL" id="MBB2956372.1"/>
    </source>
</evidence>
<dbReference type="RefSeq" id="WP_068478234.1">
    <property type="nucleotide sequence ID" value="NZ_CZJS01000086.1"/>
</dbReference>
<reference evidence="7 8" key="1">
    <citation type="submission" date="2020-08" db="EMBL/GenBank/DDBJ databases">
        <title>Sequencing the genomes of 1000 actinobacteria strains.</title>
        <authorList>
            <person name="Klenk H.-P."/>
        </authorList>
    </citation>
    <scope>NUCLEOTIDE SEQUENCE [LARGE SCALE GENOMIC DNA]</scope>
    <source>
        <strain evidence="7 8">DSM 20419</strain>
    </source>
</reference>
<keyword evidence="2 4" id="KW-0694">RNA-binding</keyword>
<evidence type="ECO:0000256" key="2">
    <source>
        <dbReference type="ARBA" id="ARBA00022884"/>
    </source>
</evidence>
<feature type="region of interest" description="Disordered" evidence="5">
    <location>
        <begin position="90"/>
        <end position="142"/>
    </location>
</feature>
<evidence type="ECO:0000256" key="5">
    <source>
        <dbReference type="SAM" id="MobiDB-lite"/>
    </source>
</evidence>